<dbReference type="Proteomes" id="UP000800040">
    <property type="component" value="Unassembled WGS sequence"/>
</dbReference>
<organism evidence="1 2">
    <name type="scientific">Decorospora gaudefroyi</name>
    <dbReference type="NCBI Taxonomy" id="184978"/>
    <lineage>
        <taxon>Eukaryota</taxon>
        <taxon>Fungi</taxon>
        <taxon>Dikarya</taxon>
        <taxon>Ascomycota</taxon>
        <taxon>Pezizomycotina</taxon>
        <taxon>Dothideomycetes</taxon>
        <taxon>Pleosporomycetidae</taxon>
        <taxon>Pleosporales</taxon>
        <taxon>Pleosporineae</taxon>
        <taxon>Pleosporaceae</taxon>
        <taxon>Decorospora</taxon>
    </lineage>
</organism>
<accession>A0A6A5JY30</accession>
<dbReference type="OrthoDB" id="3775508at2759"/>
<reference evidence="1" key="1">
    <citation type="submission" date="2020-01" db="EMBL/GenBank/DDBJ databases">
        <authorList>
            <consortium name="DOE Joint Genome Institute"/>
            <person name="Haridas S."/>
            <person name="Albert R."/>
            <person name="Binder M."/>
            <person name="Bloem J."/>
            <person name="Labutti K."/>
            <person name="Salamov A."/>
            <person name="Andreopoulos B."/>
            <person name="Baker S.E."/>
            <person name="Barry K."/>
            <person name="Bills G."/>
            <person name="Bluhm B.H."/>
            <person name="Cannon C."/>
            <person name="Castanera R."/>
            <person name="Culley D.E."/>
            <person name="Daum C."/>
            <person name="Ezra D."/>
            <person name="Gonzalez J.B."/>
            <person name="Henrissat B."/>
            <person name="Kuo A."/>
            <person name="Liang C."/>
            <person name="Lipzen A."/>
            <person name="Lutzoni F."/>
            <person name="Magnuson J."/>
            <person name="Mondo S."/>
            <person name="Nolan M."/>
            <person name="Ohm R."/>
            <person name="Pangilinan J."/>
            <person name="Park H.-J."/>
            <person name="Ramirez L."/>
            <person name="Alfaro M."/>
            <person name="Sun H."/>
            <person name="Tritt A."/>
            <person name="Yoshinaga Y."/>
            <person name="Zwiers L.-H."/>
            <person name="Turgeon B.G."/>
            <person name="Goodwin S.B."/>
            <person name="Spatafora J.W."/>
            <person name="Crous P.W."/>
            <person name="Grigoriev I.V."/>
        </authorList>
    </citation>
    <scope>NUCLEOTIDE SEQUENCE</scope>
    <source>
        <strain evidence="1">P77</strain>
    </source>
</reference>
<dbReference type="EMBL" id="ML975422">
    <property type="protein sequence ID" value="KAF1829825.1"/>
    <property type="molecule type" value="Genomic_DNA"/>
</dbReference>
<evidence type="ECO:0000313" key="1">
    <source>
        <dbReference type="EMBL" id="KAF1829825.1"/>
    </source>
</evidence>
<keyword evidence="2" id="KW-1185">Reference proteome</keyword>
<sequence length="146" mass="15626">MKSRVKEPEASQTRIPAARVEIRLLGRYWILSSLRSALDVALSFGFLCADQKLRLGTVATRTSVHPSVQLHRFGNCSSLDTMKLSAIIAIVAASVALASPAAVSLERSVKEVRNADGSIVTVSCVECPCTDGWEGKCKCIPNGCCC</sequence>
<proteinExistence type="predicted"/>
<gene>
    <name evidence="1" type="ORF">BDW02DRAFT_573602</name>
</gene>
<dbReference type="AlphaFoldDB" id="A0A6A5JY30"/>
<evidence type="ECO:0000313" key="2">
    <source>
        <dbReference type="Proteomes" id="UP000800040"/>
    </source>
</evidence>
<protein>
    <submittedName>
        <fullName evidence="1">Uncharacterized protein</fullName>
    </submittedName>
</protein>
<name>A0A6A5JY30_9PLEO</name>